<sequence>MTDTQKPQKLRYDEGCLGAHALNLVGDRWALLVVRELMFAPKRFQMIRAGLPGLTASVLTQRLGQLVDVGVVEHDSDFGIYQLSDNGRMLMPVLIELCRWALLMPGHDHMRFISASALMISIGATVAQDRAAGRGLRAGMVIGREGFEVSLSDTGLPLVTASKKIEADFTLSAQTGNDMAMVVYGPMSVADAVASGLVVLHGDMAAAQAFVDLFSLTPNPKADQAFSSSESPEVTEHAPGLSSSSNSSTTPPRTSMA</sequence>
<dbReference type="SUPFAM" id="SSF46785">
    <property type="entry name" value="Winged helix' DNA-binding domain"/>
    <property type="match status" value="1"/>
</dbReference>
<reference evidence="6 7" key="1">
    <citation type="journal article" date="2015" name="Stand. Genomic Sci.">
        <title>Genomic Encyclopedia of Bacterial and Archaeal Type Strains, Phase III: the genomes of soil and plant-associated and newly described type strains.</title>
        <authorList>
            <person name="Whitman W.B."/>
            <person name="Woyke T."/>
            <person name="Klenk H.P."/>
            <person name="Zhou Y."/>
            <person name="Lilburn T.G."/>
            <person name="Beck B.J."/>
            <person name="De Vos P."/>
            <person name="Vandamme P."/>
            <person name="Eisen J.A."/>
            <person name="Garrity G."/>
            <person name="Hugenholtz P."/>
            <person name="Kyrpides N.C."/>
        </authorList>
    </citation>
    <scope>NUCLEOTIDE SEQUENCE [LARGE SCALE GENOMIC DNA]</scope>
    <source>
        <strain evidence="6 7">CGMCC 1.5364</strain>
    </source>
</reference>
<keyword evidence="3" id="KW-0804">Transcription</keyword>
<dbReference type="GO" id="GO:0003677">
    <property type="term" value="F:DNA binding"/>
    <property type="evidence" value="ECO:0007669"/>
    <property type="project" value="UniProtKB-KW"/>
</dbReference>
<keyword evidence="1" id="KW-0805">Transcription regulation</keyword>
<evidence type="ECO:0000313" key="7">
    <source>
        <dbReference type="Proteomes" id="UP000316225"/>
    </source>
</evidence>
<dbReference type="InterPro" id="IPR036527">
    <property type="entry name" value="SCP2_sterol-bd_dom_sf"/>
</dbReference>
<evidence type="ECO:0000256" key="1">
    <source>
        <dbReference type="ARBA" id="ARBA00023015"/>
    </source>
</evidence>
<dbReference type="InterPro" id="IPR036388">
    <property type="entry name" value="WH-like_DNA-bd_sf"/>
</dbReference>
<dbReference type="RefSeq" id="WP_145397718.1">
    <property type="nucleotide sequence ID" value="NZ_VLKU01000005.1"/>
</dbReference>
<organism evidence="6 7">
    <name type="scientific">Paracoccus sulfuroxidans</name>
    <dbReference type="NCBI Taxonomy" id="384678"/>
    <lineage>
        <taxon>Bacteria</taxon>
        <taxon>Pseudomonadati</taxon>
        <taxon>Pseudomonadota</taxon>
        <taxon>Alphaproteobacteria</taxon>
        <taxon>Rhodobacterales</taxon>
        <taxon>Paracoccaceae</taxon>
        <taxon>Paracoccus</taxon>
    </lineage>
</organism>
<dbReference type="SUPFAM" id="SSF55718">
    <property type="entry name" value="SCP-like"/>
    <property type="match status" value="1"/>
</dbReference>
<dbReference type="InterPro" id="IPR036390">
    <property type="entry name" value="WH_DNA-bd_sf"/>
</dbReference>
<evidence type="ECO:0000256" key="3">
    <source>
        <dbReference type="ARBA" id="ARBA00023163"/>
    </source>
</evidence>
<dbReference type="AlphaFoldDB" id="A0A562NQB7"/>
<name>A0A562NQB7_9RHOB</name>
<evidence type="ECO:0000313" key="6">
    <source>
        <dbReference type="EMBL" id="TWI34382.1"/>
    </source>
</evidence>
<evidence type="ECO:0000256" key="4">
    <source>
        <dbReference type="SAM" id="MobiDB-lite"/>
    </source>
</evidence>
<proteinExistence type="predicted"/>
<gene>
    <name evidence="6" type="ORF">IQ24_01900</name>
</gene>
<dbReference type="InterPro" id="IPR002577">
    <property type="entry name" value="HTH_HxlR"/>
</dbReference>
<comment type="caution">
    <text evidence="6">The sequence shown here is derived from an EMBL/GenBank/DDBJ whole genome shotgun (WGS) entry which is preliminary data.</text>
</comment>
<accession>A0A562NQB7</accession>
<protein>
    <submittedName>
        <fullName evidence="6">HxlR family transcriptional regulator</fullName>
    </submittedName>
</protein>
<feature type="region of interest" description="Disordered" evidence="4">
    <location>
        <begin position="221"/>
        <end position="257"/>
    </location>
</feature>
<evidence type="ECO:0000256" key="2">
    <source>
        <dbReference type="ARBA" id="ARBA00023125"/>
    </source>
</evidence>
<dbReference type="OrthoDB" id="9782219at2"/>
<keyword evidence="2" id="KW-0238">DNA-binding</keyword>
<dbReference type="EMBL" id="VLKU01000005">
    <property type="protein sequence ID" value="TWI34382.1"/>
    <property type="molecule type" value="Genomic_DNA"/>
</dbReference>
<dbReference type="Gene3D" id="1.10.10.10">
    <property type="entry name" value="Winged helix-like DNA-binding domain superfamily/Winged helix DNA-binding domain"/>
    <property type="match status" value="1"/>
</dbReference>
<keyword evidence="7" id="KW-1185">Reference proteome</keyword>
<dbReference type="Pfam" id="PF01638">
    <property type="entry name" value="HxlR"/>
    <property type="match status" value="1"/>
</dbReference>
<dbReference type="PROSITE" id="PS51118">
    <property type="entry name" value="HTH_HXLR"/>
    <property type="match status" value="1"/>
</dbReference>
<dbReference type="PANTHER" id="PTHR33204:SF18">
    <property type="entry name" value="TRANSCRIPTIONAL REGULATORY PROTEIN"/>
    <property type="match status" value="1"/>
</dbReference>
<feature type="domain" description="HTH hxlR-type" evidence="5">
    <location>
        <begin position="16"/>
        <end position="109"/>
    </location>
</feature>
<feature type="compositionally biased region" description="Low complexity" evidence="4">
    <location>
        <begin position="242"/>
        <end position="257"/>
    </location>
</feature>
<dbReference type="Gene3D" id="3.30.1050.10">
    <property type="entry name" value="SCP2 sterol-binding domain"/>
    <property type="match status" value="1"/>
</dbReference>
<dbReference type="PANTHER" id="PTHR33204">
    <property type="entry name" value="TRANSCRIPTIONAL REGULATOR, MARR FAMILY"/>
    <property type="match status" value="1"/>
</dbReference>
<evidence type="ECO:0000259" key="5">
    <source>
        <dbReference type="PROSITE" id="PS51118"/>
    </source>
</evidence>
<dbReference type="Proteomes" id="UP000316225">
    <property type="component" value="Unassembled WGS sequence"/>
</dbReference>